<gene>
    <name evidence="2" type="ORF">XENOCAPTIV_030144</name>
</gene>
<accession>A0ABV0QVU9</accession>
<evidence type="ECO:0000313" key="3">
    <source>
        <dbReference type="Proteomes" id="UP001434883"/>
    </source>
</evidence>
<feature type="region of interest" description="Disordered" evidence="1">
    <location>
        <begin position="30"/>
        <end position="52"/>
    </location>
</feature>
<evidence type="ECO:0000256" key="1">
    <source>
        <dbReference type="SAM" id="MobiDB-lite"/>
    </source>
</evidence>
<feature type="region of interest" description="Disordered" evidence="1">
    <location>
        <begin position="273"/>
        <end position="294"/>
    </location>
</feature>
<proteinExistence type="predicted"/>
<feature type="compositionally biased region" description="Polar residues" evidence="1">
    <location>
        <begin position="232"/>
        <end position="241"/>
    </location>
</feature>
<reference evidence="2 3" key="1">
    <citation type="submission" date="2021-06" db="EMBL/GenBank/DDBJ databases">
        <authorList>
            <person name="Palmer J.M."/>
        </authorList>
    </citation>
    <scope>NUCLEOTIDE SEQUENCE [LARGE SCALE GENOMIC DNA]</scope>
    <source>
        <strain evidence="2 3">XC_2019</strain>
        <tissue evidence="2">Muscle</tissue>
    </source>
</reference>
<keyword evidence="3" id="KW-1185">Reference proteome</keyword>
<dbReference type="Proteomes" id="UP001434883">
    <property type="component" value="Unassembled WGS sequence"/>
</dbReference>
<sequence>MQLDDLSNQQNGHYQSLSEAISTAQLLYSPPSQTDSQLHQGPYQQSAGQVSHENNIQPTRQLNQGAYQQSTAGQPHPGAFQQPAAQLHQAPCQCQTSPVHAAEHLSSNGAQNPSLLLCPFLPPHQLSLCDSAGHSNSPHRPLNLQPLSAHRLSVPRSPQHHYRRHECKACMSLLFKDKIEGGESVGHLHRRTSRTSTSDAAISFQLLRSSRATLPHALGSPTTPSPDSESSKATSPSYHSTPSSIMFPLSLYEDGELSLLNYCLHHIVSRRTSSPTLPDRGGVNHPIQSHIGETNPTITEHKAKSQSLEAPLPSFDKNLVLSSLRSEGRADHMVC</sequence>
<name>A0ABV0QVU9_9TELE</name>
<comment type="caution">
    <text evidence="2">The sequence shown here is derived from an EMBL/GenBank/DDBJ whole genome shotgun (WGS) entry which is preliminary data.</text>
</comment>
<feature type="region of interest" description="Disordered" evidence="1">
    <location>
        <begin position="65"/>
        <end position="84"/>
    </location>
</feature>
<evidence type="ECO:0000313" key="2">
    <source>
        <dbReference type="EMBL" id="MEQ2199477.1"/>
    </source>
</evidence>
<feature type="region of interest" description="Disordered" evidence="1">
    <location>
        <begin position="214"/>
        <end position="241"/>
    </location>
</feature>
<organism evidence="2 3">
    <name type="scientific">Xenoophorus captivus</name>
    <dbReference type="NCBI Taxonomy" id="1517983"/>
    <lineage>
        <taxon>Eukaryota</taxon>
        <taxon>Metazoa</taxon>
        <taxon>Chordata</taxon>
        <taxon>Craniata</taxon>
        <taxon>Vertebrata</taxon>
        <taxon>Euteleostomi</taxon>
        <taxon>Actinopterygii</taxon>
        <taxon>Neopterygii</taxon>
        <taxon>Teleostei</taxon>
        <taxon>Neoteleostei</taxon>
        <taxon>Acanthomorphata</taxon>
        <taxon>Ovalentaria</taxon>
        <taxon>Atherinomorphae</taxon>
        <taxon>Cyprinodontiformes</taxon>
        <taxon>Goodeidae</taxon>
        <taxon>Xenoophorus</taxon>
    </lineage>
</organism>
<dbReference type="EMBL" id="JAHRIN010025299">
    <property type="protein sequence ID" value="MEQ2199477.1"/>
    <property type="molecule type" value="Genomic_DNA"/>
</dbReference>
<protein>
    <submittedName>
        <fullName evidence="2">Uncharacterized protein</fullName>
    </submittedName>
</protein>